<dbReference type="EMBL" id="QVPD01000004">
    <property type="protein sequence ID" value="RFP61141.1"/>
    <property type="molecule type" value="Genomic_DNA"/>
</dbReference>
<dbReference type="SMART" id="SM00100">
    <property type="entry name" value="cNMP"/>
    <property type="match status" value="1"/>
</dbReference>
<keyword evidence="8" id="KW-0843">Virulence</keyword>
<dbReference type="InterPro" id="IPR000595">
    <property type="entry name" value="cNMP-bd_dom"/>
</dbReference>
<dbReference type="InterPro" id="IPR012318">
    <property type="entry name" value="HTH_CRP"/>
</dbReference>
<accession>A0A372DNH4</accession>
<evidence type="ECO:0000256" key="8">
    <source>
        <dbReference type="ARBA" id="ARBA00023026"/>
    </source>
</evidence>
<dbReference type="PROSITE" id="PS50042">
    <property type="entry name" value="CNMP_BINDING_3"/>
    <property type="match status" value="1"/>
</dbReference>
<evidence type="ECO:0000313" key="15">
    <source>
        <dbReference type="EMBL" id="RFP61141.1"/>
    </source>
</evidence>
<dbReference type="GO" id="GO:0003824">
    <property type="term" value="F:catalytic activity"/>
    <property type="evidence" value="ECO:0007669"/>
    <property type="project" value="UniProtKB-KW"/>
</dbReference>
<dbReference type="Proteomes" id="UP000262917">
    <property type="component" value="Unassembled WGS sequence"/>
</dbReference>
<dbReference type="InterPro" id="IPR050397">
    <property type="entry name" value="Env_Response_Regulators"/>
</dbReference>
<evidence type="ECO:0000256" key="5">
    <source>
        <dbReference type="ARBA" id="ARBA00022533"/>
    </source>
</evidence>
<reference evidence="15 16" key="1">
    <citation type="submission" date="2018-08" db="EMBL/GenBank/DDBJ databases">
        <title>Lysobacter weifangensis sp. nov., a new member of the family 'Xanthomonadaceae', isolated from soil in a farmland.</title>
        <authorList>
            <person name="Zhao H."/>
        </authorList>
    </citation>
    <scope>NUCLEOTIDE SEQUENCE [LARGE SCALE GENOMIC DNA]</scope>
    <source>
        <strain evidence="15 16">WF-2</strain>
    </source>
</reference>
<evidence type="ECO:0000313" key="16">
    <source>
        <dbReference type="Proteomes" id="UP000262917"/>
    </source>
</evidence>
<keyword evidence="7" id="KW-0805">Transcription regulation</keyword>
<keyword evidence="6" id="KW-0973">c-di-GMP</keyword>
<evidence type="ECO:0000256" key="6">
    <source>
        <dbReference type="ARBA" id="ARBA00022636"/>
    </source>
</evidence>
<dbReference type="InterPro" id="IPR036390">
    <property type="entry name" value="WH_DNA-bd_sf"/>
</dbReference>
<dbReference type="PROSITE" id="PS00042">
    <property type="entry name" value="HTH_CRP_1"/>
    <property type="match status" value="1"/>
</dbReference>
<dbReference type="GO" id="GO:0003700">
    <property type="term" value="F:DNA-binding transcription factor activity"/>
    <property type="evidence" value="ECO:0007669"/>
    <property type="project" value="InterPro"/>
</dbReference>
<name>A0A372DNH4_9GAMM</name>
<dbReference type="Pfam" id="PF00027">
    <property type="entry name" value="cNMP_binding"/>
    <property type="match status" value="1"/>
</dbReference>
<dbReference type="InterPro" id="IPR018490">
    <property type="entry name" value="cNMP-bd_dom_sf"/>
</dbReference>
<dbReference type="FunFam" id="1.10.10.10:FF:000028">
    <property type="entry name" value="Fumarate/nitrate reduction transcriptional regulator Fnr"/>
    <property type="match status" value="1"/>
</dbReference>
<keyword evidence="11" id="KW-0804">Transcription</keyword>
<evidence type="ECO:0000259" key="14">
    <source>
        <dbReference type="PROSITE" id="PS51063"/>
    </source>
</evidence>
<evidence type="ECO:0000256" key="2">
    <source>
        <dbReference type="ARBA" id="ARBA00011738"/>
    </source>
</evidence>
<dbReference type="SMART" id="SM00419">
    <property type="entry name" value="HTH_CRP"/>
    <property type="match status" value="1"/>
</dbReference>
<dbReference type="InterPro" id="IPR018335">
    <property type="entry name" value="Tscrpt_reg_HTH_Crp-type_CS"/>
</dbReference>
<dbReference type="GO" id="GO:0005829">
    <property type="term" value="C:cytosol"/>
    <property type="evidence" value="ECO:0007669"/>
    <property type="project" value="TreeGrafter"/>
</dbReference>
<keyword evidence="9" id="KW-0238">DNA-binding</keyword>
<organism evidence="15 16">
    <name type="scientific">Cognatiluteimonas weifangensis</name>
    <dbReference type="NCBI Taxonomy" id="2303539"/>
    <lineage>
        <taxon>Bacteria</taxon>
        <taxon>Pseudomonadati</taxon>
        <taxon>Pseudomonadota</taxon>
        <taxon>Gammaproteobacteria</taxon>
        <taxon>Lysobacterales</taxon>
        <taxon>Lysobacteraceae</taxon>
        <taxon>Cognatiluteimonas</taxon>
    </lineage>
</organism>
<evidence type="ECO:0000256" key="1">
    <source>
        <dbReference type="ARBA" id="ARBA00004496"/>
    </source>
</evidence>
<evidence type="ECO:0000256" key="3">
    <source>
        <dbReference type="ARBA" id="ARBA00020769"/>
    </source>
</evidence>
<dbReference type="PROSITE" id="PS51063">
    <property type="entry name" value="HTH_CRP_2"/>
    <property type="match status" value="1"/>
</dbReference>
<evidence type="ECO:0000256" key="11">
    <source>
        <dbReference type="ARBA" id="ARBA00023163"/>
    </source>
</evidence>
<dbReference type="PRINTS" id="PR00034">
    <property type="entry name" value="HTHCRP"/>
</dbReference>
<dbReference type="Gene3D" id="1.10.10.10">
    <property type="entry name" value="Winged helix-like DNA-binding domain superfamily/Winged helix DNA-binding domain"/>
    <property type="match status" value="1"/>
</dbReference>
<evidence type="ECO:0000256" key="7">
    <source>
        <dbReference type="ARBA" id="ARBA00023015"/>
    </source>
</evidence>
<evidence type="ECO:0000259" key="13">
    <source>
        <dbReference type="PROSITE" id="PS50042"/>
    </source>
</evidence>
<dbReference type="CDD" id="cd00092">
    <property type="entry name" value="HTH_CRP"/>
    <property type="match status" value="1"/>
</dbReference>
<dbReference type="Gene3D" id="2.60.120.10">
    <property type="entry name" value="Jelly Rolls"/>
    <property type="match status" value="1"/>
</dbReference>
<comment type="subunit">
    <text evidence="2">Homodimer.</text>
</comment>
<comment type="subcellular location">
    <subcellularLocation>
        <location evidence="1">Cytoplasm</location>
    </subcellularLocation>
</comment>
<gene>
    <name evidence="15" type="ORF">D0Y53_05255</name>
</gene>
<dbReference type="InterPro" id="IPR036388">
    <property type="entry name" value="WH-like_DNA-bd_sf"/>
</dbReference>
<dbReference type="SUPFAM" id="SSF46785">
    <property type="entry name" value="Winged helix' DNA-binding domain"/>
    <property type="match status" value="1"/>
</dbReference>
<keyword evidence="10" id="KW-0010">Activator</keyword>
<dbReference type="RefSeq" id="WP_117202167.1">
    <property type="nucleotide sequence ID" value="NZ_JBHTBK010000031.1"/>
</dbReference>
<dbReference type="PANTHER" id="PTHR24567">
    <property type="entry name" value="CRP FAMILY TRANSCRIPTIONAL REGULATORY PROTEIN"/>
    <property type="match status" value="1"/>
</dbReference>
<dbReference type="SUPFAM" id="SSF51206">
    <property type="entry name" value="cAMP-binding domain-like"/>
    <property type="match status" value="1"/>
</dbReference>
<keyword evidence="5" id="KW-0021">Allosteric enzyme</keyword>
<feature type="domain" description="HTH crp-type" evidence="14">
    <location>
        <begin position="160"/>
        <end position="233"/>
    </location>
</feature>
<dbReference type="Pfam" id="PF13545">
    <property type="entry name" value="HTH_Crp_2"/>
    <property type="match status" value="1"/>
</dbReference>
<dbReference type="OrthoDB" id="7643467at2"/>
<proteinExistence type="predicted"/>
<evidence type="ECO:0000256" key="10">
    <source>
        <dbReference type="ARBA" id="ARBA00023159"/>
    </source>
</evidence>
<dbReference type="InterPro" id="IPR014710">
    <property type="entry name" value="RmlC-like_jellyroll"/>
</dbReference>
<keyword evidence="16" id="KW-1185">Reference proteome</keyword>
<evidence type="ECO:0000256" key="9">
    <source>
        <dbReference type="ARBA" id="ARBA00023125"/>
    </source>
</evidence>
<dbReference type="GO" id="GO:0003677">
    <property type="term" value="F:DNA binding"/>
    <property type="evidence" value="ECO:0007669"/>
    <property type="project" value="UniProtKB-KW"/>
</dbReference>
<evidence type="ECO:0000256" key="12">
    <source>
        <dbReference type="ARBA" id="ARBA00031697"/>
    </source>
</evidence>
<comment type="caution">
    <text evidence="15">The sequence shown here is derived from an EMBL/GenBank/DDBJ whole genome shotgun (WGS) entry which is preliminary data.</text>
</comment>
<feature type="domain" description="Cyclic nucleotide-binding" evidence="13">
    <location>
        <begin position="26"/>
        <end position="110"/>
    </location>
</feature>
<dbReference type="PANTHER" id="PTHR24567:SF75">
    <property type="entry name" value="FUMARATE AND NITRATE REDUCTION REGULATORY PROTEIN"/>
    <property type="match status" value="1"/>
</dbReference>
<evidence type="ECO:0000256" key="4">
    <source>
        <dbReference type="ARBA" id="ARBA00022491"/>
    </source>
</evidence>
<dbReference type="CDD" id="cd00038">
    <property type="entry name" value="CAP_ED"/>
    <property type="match status" value="1"/>
</dbReference>
<keyword evidence="4" id="KW-0678">Repressor</keyword>
<sequence length="255" mass="27849">MASPTVFDLAQLRRGCSQCSLQQLCLPAGIDAAELAQLERIVKRRRPVARGERLFRAGDALQAVYVARDGAFKTITGNEAGEEQIVAFHLPGELMGLDALGSGAHRCEAVALTTAQVCEVPFESLVAVAQQLPGLQQRLLRVIGQSVDRDRDHLDMLVRRQANERIALFLHGLGARLRLIGRSGEDVTLPMSREDIARFLGLALETVSRGFTRLQDDGVIAVSGRRVQILDPVELERLAHGQEPPPQKQAGRAAR</sequence>
<dbReference type="AlphaFoldDB" id="A0A372DNH4"/>
<protein>
    <recommendedName>
        <fullName evidence="3">CRP-like protein Clp</fullName>
    </recommendedName>
    <alternativeName>
        <fullName evidence="12">Catabolite activation-like protein</fullName>
    </alternativeName>
</protein>